<organism evidence="7 8">
    <name type="scientific">Aphanomyces stellatus</name>
    <dbReference type="NCBI Taxonomy" id="120398"/>
    <lineage>
        <taxon>Eukaryota</taxon>
        <taxon>Sar</taxon>
        <taxon>Stramenopiles</taxon>
        <taxon>Oomycota</taxon>
        <taxon>Saprolegniomycetes</taxon>
        <taxon>Saprolegniales</taxon>
        <taxon>Verrucalvaceae</taxon>
        <taxon>Aphanomyces</taxon>
    </lineage>
</organism>
<evidence type="ECO:0000256" key="4">
    <source>
        <dbReference type="PROSITE-ProRule" id="PRU00175"/>
    </source>
</evidence>
<reference evidence="6" key="2">
    <citation type="submission" date="2019-06" db="EMBL/GenBank/DDBJ databases">
        <title>Genomics analysis of Aphanomyces spp. identifies a new class of oomycete effector associated with host adaptation.</title>
        <authorList>
            <person name="Gaulin E."/>
        </authorList>
    </citation>
    <scope>NUCLEOTIDE SEQUENCE</scope>
    <source>
        <strain evidence="6">CBS 578.67</strain>
    </source>
</reference>
<dbReference type="OrthoDB" id="6105938at2759"/>
<dbReference type="PROSITE" id="PS50089">
    <property type="entry name" value="ZF_RING_2"/>
    <property type="match status" value="1"/>
</dbReference>
<evidence type="ECO:0000313" key="8">
    <source>
        <dbReference type="Proteomes" id="UP000332933"/>
    </source>
</evidence>
<dbReference type="PROSITE" id="PS00518">
    <property type="entry name" value="ZF_RING_1"/>
    <property type="match status" value="1"/>
</dbReference>
<protein>
    <submittedName>
        <fullName evidence="7">Aste57867_18400 protein</fullName>
    </submittedName>
</protein>
<dbReference type="Gene3D" id="3.30.40.10">
    <property type="entry name" value="Zinc/RING finger domain, C3HC4 (zinc finger)"/>
    <property type="match status" value="1"/>
</dbReference>
<evidence type="ECO:0000256" key="2">
    <source>
        <dbReference type="ARBA" id="ARBA00022771"/>
    </source>
</evidence>
<keyword evidence="8" id="KW-1185">Reference proteome</keyword>
<dbReference type="InterPro" id="IPR017907">
    <property type="entry name" value="Znf_RING_CS"/>
</dbReference>
<evidence type="ECO:0000256" key="1">
    <source>
        <dbReference type="ARBA" id="ARBA00022723"/>
    </source>
</evidence>
<keyword evidence="1" id="KW-0479">Metal-binding</keyword>
<dbReference type="GO" id="GO:0008270">
    <property type="term" value="F:zinc ion binding"/>
    <property type="evidence" value="ECO:0007669"/>
    <property type="project" value="UniProtKB-KW"/>
</dbReference>
<dbReference type="GO" id="GO:0140082">
    <property type="term" value="F:SUMO-ubiquitin ligase activity"/>
    <property type="evidence" value="ECO:0007669"/>
    <property type="project" value="TreeGrafter"/>
</dbReference>
<evidence type="ECO:0000313" key="7">
    <source>
        <dbReference type="EMBL" id="VFT95136.1"/>
    </source>
</evidence>
<dbReference type="GO" id="GO:0033768">
    <property type="term" value="C:SUMO-targeted ubiquitin ligase complex"/>
    <property type="evidence" value="ECO:0007669"/>
    <property type="project" value="TreeGrafter"/>
</dbReference>
<reference evidence="7 8" key="1">
    <citation type="submission" date="2019-03" db="EMBL/GenBank/DDBJ databases">
        <authorList>
            <person name="Gaulin E."/>
            <person name="Dumas B."/>
        </authorList>
    </citation>
    <scope>NUCLEOTIDE SEQUENCE [LARGE SCALE GENOMIC DNA]</scope>
    <source>
        <strain evidence="7">CBS 568.67</strain>
    </source>
</reference>
<dbReference type="GO" id="GO:0061630">
    <property type="term" value="F:ubiquitin protein ligase activity"/>
    <property type="evidence" value="ECO:0007669"/>
    <property type="project" value="InterPro"/>
</dbReference>
<name>A0A485LA03_9STRA</name>
<proteinExistence type="predicted"/>
<evidence type="ECO:0000256" key="3">
    <source>
        <dbReference type="ARBA" id="ARBA00022833"/>
    </source>
</evidence>
<dbReference type="SUPFAM" id="SSF57850">
    <property type="entry name" value="RING/U-box"/>
    <property type="match status" value="1"/>
</dbReference>
<keyword evidence="2 4" id="KW-0863">Zinc-finger</keyword>
<dbReference type="EMBL" id="VJMH01006389">
    <property type="protein sequence ID" value="KAF0690209.1"/>
    <property type="molecule type" value="Genomic_DNA"/>
</dbReference>
<evidence type="ECO:0000259" key="5">
    <source>
        <dbReference type="PROSITE" id="PS50089"/>
    </source>
</evidence>
<gene>
    <name evidence="7" type="primary">Aste57867_18400</name>
    <name evidence="6" type="ORF">As57867_018338</name>
    <name evidence="7" type="ORF">ASTE57867_18400</name>
</gene>
<dbReference type="Pfam" id="PF13923">
    <property type="entry name" value="zf-C3HC4_2"/>
    <property type="match status" value="1"/>
</dbReference>
<dbReference type="SMART" id="SM00184">
    <property type="entry name" value="RING"/>
    <property type="match status" value="1"/>
</dbReference>
<dbReference type="InterPro" id="IPR013083">
    <property type="entry name" value="Znf_RING/FYVE/PHD"/>
</dbReference>
<keyword evidence="3" id="KW-0862">Zinc</keyword>
<dbReference type="EMBL" id="CAADRA010006410">
    <property type="protein sequence ID" value="VFT95136.1"/>
    <property type="molecule type" value="Genomic_DNA"/>
</dbReference>
<sequence>MTDSGVAARMYNLPPVLVHRISDHYAPHDRDLLSPSAFGRPVILPRLAALDVETPPRPRTIVRTRPRSPEGVIDLTQDDDEANTAARANILAPSARLITQPMCKRRKLDFLAGRRSRNIRFDRDHIQSAECTQVCLDNQIAMELYRKSTTCAICLDTLSDLTSTTCGHLFCRGCIVNAIRATSKCPICQKPMTPASIHPMHL</sequence>
<evidence type="ECO:0000313" key="6">
    <source>
        <dbReference type="EMBL" id="KAF0690209.1"/>
    </source>
</evidence>
<dbReference type="PANTHER" id="PTHR47094">
    <property type="entry name" value="ELFLESS, ISOFORM B"/>
    <property type="match status" value="1"/>
</dbReference>
<dbReference type="GO" id="GO:0032183">
    <property type="term" value="F:SUMO binding"/>
    <property type="evidence" value="ECO:0007669"/>
    <property type="project" value="TreeGrafter"/>
</dbReference>
<feature type="domain" description="RING-type" evidence="5">
    <location>
        <begin position="151"/>
        <end position="189"/>
    </location>
</feature>
<accession>A0A485LA03</accession>
<dbReference type="InterPro" id="IPR049627">
    <property type="entry name" value="SLX8"/>
</dbReference>
<dbReference type="InterPro" id="IPR001841">
    <property type="entry name" value="Znf_RING"/>
</dbReference>
<dbReference type="AlphaFoldDB" id="A0A485LA03"/>
<dbReference type="GO" id="GO:0006511">
    <property type="term" value="P:ubiquitin-dependent protein catabolic process"/>
    <property type="evidence" value="ECO:0007669"/>
    <property type="project" value="TreeGrafter"/>
</dbReference>
<dbReference type="PANTHER" id="PTHR47094:SF1">
    <property type="entry name" value="RING-TYPE E3 UBIQUITIN TRANSFERASE"/>
    <property type="match status" value="1"/>
</dbReference>
<dbReference type="Proteomes" id="UP000332933">
    <property type="component" value="Unassembled WGS sequence"/>
</dbReference>